<dbReference type="Gene3D" id="3.20.10.10">
    <property type="entry name" value="D-amino Acid Aminotransferase, subunit A, domain 2"/>
    <property type="match status" value="1"/>
</dbReference>
<keyword evidence="2" id="KW-1185">Reference proteome</keyword>
<dbReference type="GO" id="GO:0008483">
    <property type="term" value="F:transaminase activity"/>
    <property type="evidence" value="ECO:0007669"/>
    <property type="project" value="UniProtKB-KW"/>
</dbReference>
<keyword evidence="1" id="KW-0808">Transferase</keyword>
<dbReference type="EMBL" id="CP097503">
    <property type="protein sequence ID" value="URD78151.1"/>
    <property type="molecule type" value="Genomic_DNA"/>
</dbReference>
<dbReference type="PANTHER" id="PTHR47703">
    <property type="entry name" value="D-AMINOACID AMINOTRANSFERASE-LIKE PLP-DEPENDENT ENZYMES SUPERFAMILY PROTEIN"/>
    <property type="match status" value="1"/>
</dbReference>
<dbReference type="PANTHER" id="PTHR47703:SF2">
    <property type="entry name" value="D-AMINOACID AMINOTRANSFERASE-LIKE PLP-DEPENDENT ENZYMES SUPERFAMILY PROTEIN"/>
    <property type="match status" value="1"/>
</dbReference>
<organism evidence="1 2">
    <name type="scientific">Musa troglodytarum</name>
    <name type="common">fe'i banana</name>
    <dbReference type="NCBI Taxonomy" id="320322"/>
    <lineage>
        <taxon>Eukaryota</taxon>
        <taxon>Viridiplantae</taxon>
        <taxon>Streptophyta</taxon>
        <taxon>Embryophyta</taxon>
        <taxon>Tracheophyta</taxon>
        <taxon>Spermatophyta</taxon>
        <taxon>Magnoliopsida</taxon>
        <taxon>Liliopsida</taxon>
        <taxon>Zingiberales</taxon>
        <taxon>Musaceae</taxon>
        <taxon>Musa</taxon>
    </lineage>
</organism>
<proteinExistence type="predicted"/>
<evidence type="ECO:0000313" key="2">
    <source>
        <dbReference type="Proteomes" id="UP001055439"/>
    </source>
</evidence>
<dbReference type="InterPro" id="IPR043131">
    <property type="entry name" value="BCAT-like_N"/>
</dbReference>
<gene>
    <name evidence="1" type="ORF">MUK42_02730</name>
</gene>
<dbReference type="AlphaFoldDB" id="A0A9E7JEM7"/>
<dbReference type="Gene3D" id="3.30.470.10">
    <property type="match status" value="1"/>
</dbReference>
<dbReference type="Pfam" id="PF01063">
    <property type="entry name" value="Aminotran_4"/>
    <property type="match status" value="1"/>
</dbReference>
<dbReference type="SUPFAM" id="SSF56752">
    <property type="entry name" value="D-aminoacid aminotransferase-like PLP-dependent enzymes"/>
    <property type="match status" value="2"/>
</dbReference>
<dbReference type="InterPro" id="IPR001544">
    <property type="entry name" value="Aminotrans_IV"/>
</dbReference>
<accession>A0A9E7JEM7</accession>
<name>A0A9E7JEM7_9LILI</name>
<sequence>MASSGGGATFLVVNGVRFTGDVPPVATFLRSSPGNLTRCFPLFPMITADADVFPYARPLTGAYTTTRTHGGASLVLFWDRHLRRLAHSARILARSHPGLFLLPLGSAAGGGGDATALIDSIENLVHESLLVGLRLALRDRDRAGSDDELAITALVRGRHETDCLDVLLHLGFCSAAVRRRRSPFSGRWPREGAGGGQVHRLGAWFVILFDARVRQGMEKMRPPSATELLLTNDGDRILEGSVTNFFVVRRKVINDLTDLPPSDSESSCTFVVQTAPISDGVLPGVIRQLVFEICSSLGILVEESAPSWSDRELWQEAFITSSLRLVQHVETIQAPTSFKEFHLKTWNELSWVAAVSGNQGQSFESISCAAPACVLSEVI</sequence>
<keyword evidence="1" id="KW-0032">Aminotransferase</keyword>
<dbReference type="OrthoDB" id="59470at2759"/>
<dbReference type="InterPro" id="IPR043132">
    <property type="entry name" value="BCAT-like_C"/>
</dbReference>
<dbReference type="InterPro" id="IPR036038">
    <property type="entry name" value="Aminotransferase-like"/>
</dbReference>
<reference evidence="1" key="1">
    <citation type="submission" date="2022-05" db="EMBL/GenBank/DDBJ databases">
        <title>The Musa troglodytarum L. genome provides insights into the mechanism of non-climacteric behaviour and enrichment of carotenoids.</title>
        <authorList>
            <person name="Wang J."/>
        </authorList>
    </citation>
    <scope>NUCLEOTIDE SEQUENCE</scope>
    <source>
        <tissue evidence="1">Leaf</tissue>
    </source>
</reference>
<evidence type="ECO:0000313" key="1">
    <source>
        <dbReference type="EMBL" id="URD78151.1"/>
    </source>
</evidence>
<dbReference type="Proteomes" id="UP001055439">
    <property type="component" value="Chromosome 10"/>
</dbReference>
<protein>
    <submittedName>
        <fullName evidence="1">Aminotransferase class IV</fullName>
    </submittedName>
</protein>